<proteinExistence type="predicted"/>
<dbReference type="InterPro" id="IPR002491">
    <property type="entry name" value="ABC_transptr_periplasmic_BD"/>
</dbReference>
<comment type="caution">
    <text evidence="3">The sequence shown here is derived from an EMBL/GenBank/DDBJ whole genome shotgun (WGS) entry which is preliminary data.</text>
</comment>
<accession>A0ABS1RVL9</accession>
<sequence>MTPLSMPQGLRLLLLMLVMAVPLGARAEPITVTDMTGREVTLQAPAQRIVLAEGRHVLTLALVAPDPVARLVGWGNDLKRYSPETYDALREAVPAIEDVTDLGEPMAGNFPMETVIAQRPDLVILTLYGPPPAGLEKLDAAGVPYVFVDFFQKPLERTVPSLRILGQLLGEQDRTERFIGFYEAHMGRISERLAGLQDYPEVFFHLNPGGGACCYTSGPGNMSDFITAAGGRNIGADVVPGAIGQMNPEAVIAADPDIYLAGGGSTVAPDGLLIGPGVPADTARRTLRHVLQAPALSHLRSVQEGRASGIWLFFFDNPLFVLGVEEMARAFHPELFADFDPEASLDEINRRFLPFDLTGSFAVTPAVQGQ</sequence>
<dbReference type="PROSITE" id="PS50983">
    <property type="entry name" value="FE_B12_PBP"/>
    <property type="match status" value="1"/>
</dbReference>
<dbReference type="RefSeq" id="WP_202249852.1">
    <property type="nucleotide sequence ID" value="NZ_JAESJJ010000022.1"/>
</dbReference>
<dbReference type="SUPFAM" id="SSF53807">
    <property type="entry name" value="Helical backbone' metal receptor"/>
    <property type="match status" value="1"/>
</dbReference>
<evidence type="ECO:0000259" key="2">
    <source>
        <dbReference type="PROSITE" id="PS50983"/>
    </source>
</evidence>
<gene>
    <name evidence="3" type="ORF">JMM60_15290</name>
</gene>
<dbReference type="Gene3D" id="3.40.50.1980">
    <property type="entry name" value="Nitrogenase molybdenum iron protein domain"/>
    <property type="match status" value="2"/>
</dbReference>
<dbReference type="PANTHER" id="PTHR30535:SF34">
    <property type="entry name" value="MOLYBDATE-BINDING PROTEIN MOLA"/>
    <property type="match status" value="1"/>
</dbReference>
<reference evidence="3 4" key="1">
    <citation type="submission" date="2021-01" db="EMBL/GenBank/DDBJ databases">
        <title>Draft genomes of Rhodovulum sulfidophilum.</title>
        <authorList>
            <person name="Guzman M.S."/>
        </authorList>
    </citation>
    <scope>NUCLEOTIDE SEQUENCE [LARGE SCALE GENOMIC DNA]</scope>
    <source>
        <strain evidence="3 4">AB35</strain>
    </source>
</reference>
<evidence type="ECO:0000256" key="1">
    <source>
        <dbReference type="SAM" id="SignalP"/>
    </source>
</evidence>
<evidence type="ECO:0000313" key="3">
    <source>
        <dbReference type="EMBL" id="MBL3610140.1"/>
    </source>
</evidence>
<feature type="domain" description="Fe/B12 periplasmic-binding" evidence="2">
    <location>
        <begin position="48"/>
        <end position="339"/>
    </location>
</feature>
<name>A0ABS1RVL9_RHOSU</name>
<feature type="chain" id="PRO_5046033493" evidence="1">
    <location>
        <begin position="28"/>
        <end position="370"/>
    </location>
</feature>
<evidence type="ECO:0000313" key="4">
    <source>
        <dbReference type="Proteomes" id="UP000604473"/>
    </source>
</evidence>
<dbReference type="Pfam" id="PF01497">
    <property type="entry name" value="Peripla_BP_2"/>
    <property type="match status" value="1"/>
</dbReference>
<protein>
    <submittedName>
        <fullName evidence="3">ABC transporter substrate-binding protein</fullName>
    </submittedName>
</protein>
<keyword evidence="1" id="KW-0732">Signal</keyword>
<dbReference type="EMBL" id="JAESJJ010000022">
    <property type="protein sequence ID" value="MBL3610140.1"/>
    <property type="molecule type" value="Genomic_DNA"/>
</dbReference>
<dbReference type="Proteomes" id="UP000604473">
    <property type="component" value="Unassembled WGS sequence"/>
</dbReference>
<dbReference type="PANTHER" id="PTHR30535">
    <property type="entry name" value="VITAMIN B12-BINDING PROTEIN"/>
    <property type="match status" value="1"/>
</dbReference>
<dbReference type="InterPro" id="IPR050902">
    <property type="entry name" value="ABC_Transporter_SBP"/>
</dbReference>
<keyword evidence="4" id="KW-1185">Reference proteome</keyword>
<organism evidence="3 4">
    <name type="scientific">Rhodovulum sulfidophilum</name>
    <name type="common">Rhodobacter sulfidophilus</name>
    <dbReference type="NCBI Taxonomy" id="35806"/>
    <lineage>
        <taxon>Bacteria</taxon>
        <taxon>Pseudomonadati</taxon>
        <taxon>Pseudomonadota</taxon>
        <taxon>Alphaproteobacteria</taxon>
        <taxon>Rhodobacterales</taxon>
        <taxon>Paracoccaceae</taxon>
        <taxon>Rhodovulum</taxon>
    </lineage>
</organism>
<feature type="signal peptide" evidence="1">
    <location>
        <begin position="1"/>
        <end position="27"/>
    </location>
</feature>